<feature type="transmembrane region" description="Helical" evidence="1">
    <location>
        <begin position="28"/>
        <end position="56"/>
    </location>
</feature>
<sequence length="243" mass="26488">MYEAFSVFTNMIADPLLSLAYGFEQVPILAALFLGIVGSVAPCQITGNIGALTIYGNQSLQKSVSWRHVGLFLLGKMIVFSVLGLLFWGFGQGVQSELVSIFPWLRKAIGPLLIVVGLFLMGVFKVHRTFTLGKLSDPLTKHPSLGSFFMGVSFSLAFCPTMFVLFFITLMPIVLSTSYGALLPGVFAIGTTLPLLLILFLVWYFGMGGVLLKQSRKVGNLVQFLAGIVIMVLGVLDTLTYWT</sequence>
<feature type="transmembrane region" description="Helical" evidence="1">
    <location>
        <begin position="68"/>
        <end position="88"/>
    </location>
</feature>
<protein>
    <submittedName>
        <fullName evidence="3">Cytochrome C biosynthesis protein</fullName>
    </submittedName>
</protein>
<keyword evidence="1" id="KW-1133">Transmembrane helix</keyword>
<feature type="domain" description="Urease accessory protein UreH-like transmembrane" evidence="2">
    <location>
        <begin position="30"/>
        <end position="235"/>
    </location>
</feature>
<keyword evidence="1" id="KW-0812">Transmembrane</keyword>
<dbReference type="InterPro" id="IPR039447">
    <property type="entry name" value="UreH-like_TM_dom"/>
</dbReference>
<dbReference type="AlphaFoldDB" id="A0A0A2UUS7"/>
<feature type="transmembrane region" description="Helical" evidence="1">
    <location>
        <begin position="148"/>
        <end position="175"/>
    </location>
</feature>
<dbReference type="EMBL" id="AVBG01000014">
    <property type="protein sequence ID" value="KGP90241.1"/>
    <property type="molecule type" value="Genomic_DNA"/>
</dbReference>
<evidence type="ECO:0000256" key="1">
    <source>
        <dbReference type="SAM" id="Phobius"/>
    </source>
</evidence>
<evidence type="ECO:0000259" key="2">
    <source>
        <dbReference type="Pfam" id="PF13386"/>
    </source>
</evidence>
<dbReference type="Pfam" id="PF13386">
    <property type="entry name" value="DsbD_2"/>
    <property type="match status" value="1"/>
</dbReference>
<feature type="transmembrane region" description="Helical" evidence="1">
    <location>
        <begin position="181"/>
        <end position="206"/>
    </location>
</feature>
<evidence type="ECO:0000313" key="3">
    <source>
        <dbReference type="EMBL" id="KGP90241.1"/>
    </source>
</evidence>
<dbReference type="PANTHER" id="PTHR31272:SF4">
    <property type="entry name" value="CYTOCHROME C-TYPE BIOGENESIS PROTEIN HI_1454-RELATED"/>
    <property type="match status" value="1"/>
</dbReference>
<dbReference type="Proteomes" id="UP000030153">
    <property type="component" value="Unassembled WGS sequence"/>
</dbReference>
<dbReference type="InterPro" id="IPR051790">
    <property type="entry name" value="Cytochrome_c-biogenesis_DsbD"/>
</dbReference>
<keyword evidence="4" id="KW-1185">Reference proteome</keyword>
<dbReference type="OrthoDB" id="43562at2"/>
<dbReference type="PANTHER" id="PTHR31272">
    <property type="entry name" value="CYTOCHROME C-TYPE BIOGENESIS PROTEIN HI_1454-RELATED"/>
    <property type="match status" value="1"/>
</dbReference>
<dbReference type="STRING" id="1385513.N780_05925"/>
<keyword evidence="1" id="KW-0472">Membrane</keyword>
<name>A0A0A2UUS7_9BACI</name>
<feature type="transmembrane region" description="Helical" evidence="1">
    <location>
        <begin position="218"/>
        <end position="242"/>
    </location>
</feature>
<organism evidence="3 4">
    <name type="scientific">Pontibacillus chungwhensis BH030062</name>
    <dbReference type="NCBI Taxonomy" id="1385513"/>
    <lineage>
        <taxon>Bacteria</taxon>
        <taxon>Bacillati</taxon>
        <taxon>Bacillota</taxon>
        <taxon>Bacilli</taxon>
        <taxon>Bacillales</taxon>
        <taxon>Bacillaceae</taxon>
        <taxon>Pontibacillus</taxon>
    </lineage>
</organism>
<proteinExistence type="predicted"/>
<accession>A0A0A2UUS7</accession>
<gene>
    <name evidence="3" type="ORF">N780_05925</name>
</gene>
<evidence type="ECO:0000313" key="4">
    <source>
        <dbReference type="Proteomes" id="UP000030153"/>
    </source>
</evidence>
<dbReference type="RefSeq" id="WP_036786328.1">
    <property type="nucleotide sequence ID" value="NZ_AVBG01000014.1"/>
</dbReference>
<comment type="caution">
    <text evidence="3">The sequence shown here is derived from an EMBL/GenBank/DDBJ whole genome shotgun (WGS) entry which is preliminary data.</text>
</comment>
<reference evidence="3 4" key="1">
    <citation type="submission" date="2013-08" db="EMBL/GenBank/DDBJ databases">
        <title>Genome of Pontibacillus chungwhensis.</title>
        <authorList>
            <person name="Wang Q."/>
            <person name="Wang G."/>
        </authorList>
    </citation>
    <scope>NUCLEOTIDE SEQUENCE [LARGE SCALE GENOMIC DNA]</scope>
    <source>
        <strain evidence="3 4">BH030062</strain>
    </source>
</reference>
<feature type="transmembrane region" description="Helical" evidence="1">
    <location>
        <begin position="108"/>
        <end position="127"/>
    </location>
</feature>
<dbReference type="eggNOG" id="COG0785">
    <property type="taxonomic scope" value="Bacteria"/>
</dbReference>